<dbReference type="AlphaFoldDB" id="A0A650CRR5"/>
<dbReference type="GeneID" id="42799471"/>
<dbReference type="OrthoDB" id="19360at2157"/>
<dbReference type="Proteomes" id="UP000423396">
    <property type="component" value="Chromosome"/>
</dbReference>
<evidence type="ECO:0000313" key="2">
    <source>
        <dbReference type="Proteomes" id="UP000423396"/>
    </source>
</evidence>
<dbReference type="KEGG" id="sazo:D1868_10325"/>
<reference evidence="1 2" key="1">
    <citation type="submission" date="2019-10" db="EMBL/GenBank/DDBJ databases">
        <title>Genome Sequences from Six Type Strain Members of the Archaeal Family Sulfolobaceae: Acidianus ambivalens, Acidianus infernus, Metallosphaera prunae, Stygiolobus azoricus, Sulfolobus metallicus, and Sulfurisphaera ohwakuensis.</title>
        <authorList>
            <person name="Counts J.A."/>
            <person name="Kelly R.M."/>
        </authorList>
    </citation>
    <scope>NUCLEOTIDE SEQUENCE [LARGE SCALE GENOMIC DNA]</scope>
    <source>
        <strain evidence="1 2">FC6</strain>
    </source>
</reference>
<name>A0A650CRR5_9CREN</name>
<protein>
    <submittedName>
        <fullName evidence="1">Uncharacterized protein</fullName>
    </submittedName>
</protein>
<evidence type="ECO:0000313" key="1">
    <source>
        <dbReference type="EMBL" id="QGR20342.1"/>
    </source>
</evidence>
<keyword evidence="2" id="KW-1185">Reference proteome</keyword>
<accession>A0A650CRR5</accession>
<sequence length="104" mass="11838">MDSGLSITAEKLVEVTARYASKINVKDEEIEKLVGLSSKVIAKKVSQKVAFWLVDQKETLLYCKLCGKGPFTKKGLYLHLTRLHKEEIKGMLMEELKNEIRTLI</sequence>
<gene>
    <name evidence="1" type="ORF">D1868_10325</name>
</gene>
<organism evidence="1 2">
    <name type="scientific">Stygiolobus azoricus</name>
    <dbReference type="NCBI Taxonomy" id="41675"/>
    <lineage>
        <taxon>Archaea</taxon>
        <taxon>Thermoproteota</taxon>
        <taxon>Thermoprotei</taxon>
        <taxon>Sulfolobales</taxon>
        <taxon>Sulfolobaceae</taxon>
        <taxon>Stygiolobus</taxon>
    </lineage>
</organism>
<dbReference type="RefSeq" id="WP_156007793.1">
    <property type="nucleotide sequence ID" value="NZ_CP045483.1"/>
</dbReference>
<dbReference type="EMBL" id="CP045483">
    <property type="protein sequence ID" value="QGR20342.1"/>
    <property type="molecule type" value="Genomic_DNA"/>
</dbReference>
<proteinExistence type="predicted"/>